<protein>
    <recommendedName>
        <fullName evidence="11">Bifunctional fucokinase/L-fucose-1-P-guanylyltransferase</fullName>
    </recommendedName>
</protein>
<feature type="domain" description="GDP-fucose pyrophosphorylase" evidence="7">
    <location>
        <begin position="66"/>
        <end position="426"/>
    </location>
</feature>
<dbReference type="SUPFAM" id="SSF54211">
    <property type="entry name" value="Ribosomal protein S5 domain 2-like"/>
    <property type="match status" value="1"/>
</dbReference>
<evidence type="ECO:0000256" key="5">
    <source>
        <dbReference type="ARBA" id="ARBA00038121"/>
    </source>
</evidence>
<keyword evidence="10" id="KW-1185">Reference proteome</keyword>
<dbReference type="InterPro" id="IPR006204">
    <property type="entry name" value="GHMP_kinase_N_dom"/>
</dbReference>
<evidence type="ECO:0000256" key="2">
    <source>
        <dbReference type="ARBA" id="ARBA00022741"/>
    </source>
</evidence>
<dbReference type="InterPro" id="IPR013750">
    <property type="entry name" value="GHMP_kinase_C_dom"/>
</dbReference>
<evidence type="ECO:0000256" key="1">
    <source>
        <dbReference type="ARBA" id="ARBA00022679"/>
    </source>
</evidence>
<keyword evidence="3" id="KW-0418">Kinase</keyword>
<dbReference type="PANTHER" id="PTHR32463:SF0">
    <property type="entry name" value="L-FUCOSE KINASE"/>
    <property type="match status" value="1"/>
</dbReference>
<evidence type="ECO:0000313" key="9">
    <source>
        <dbReference type="EMBL" id="KKB54527.1"/>
    </source>
</evidence>
<dbReference type="InterPro" id="IPR012887">
    <property type="entry name" value="GDP_fucose_pyrophosphorylase"/>
</dbReference>
<dbReference type="NCBIfam" id="NF009948">
    <property type="entry name" value="PRK13412.1"/>
    <property type="match status" value="1"/>
</dbReference>
<dbReference type="Proteomes" id="UP000033035">
    <property type="component" value="Unassembled WGS sequence"/>
</dbReference>
<dbReference type="Pfam" id="PF07959">
    <property type="entry name" value="Fucose_pyrophosphorylase"/>
    <property type="match status" value="1"/>
</dbReference>
<dbReference type="InterPro" id="IPR052203">
    <property type="entry name" value="GHMP_Kinase-Related"/>
</dbReference>
<dbReference type="EMBL" id="AQHW01000016">
    <property type="protein sequence ID" value="KKB54527.1"/>
    <property type="molecule type" value="Genomic_DNA"/>
</dbReference>
<feature type="domain" description="GHMP kinase N-terminal" evidence="6">
    <location>
        <begin position="689"/>
        <end position="762"/>
    </location>
</feature>
<dbReference type="Gene3D" id="3.30.230.120">
    <property type="match status" value="1"/>
</dbReference>
<gene>
    <name evidence="9" type="ORF">HMPREF1536_03447</name>
</gene>
<dbReference type="PRINTS" id="PR00960">
    <property type="entry name" value="LMBPPROTEIN"/>
</dbReference>
<proteinExistence type="inferred from homology"/>
<evidence type="ECO:0000259" key="6">
    <source>
        <dbReference type="Pfam" id="PF00288"/>
    </source>
</evidence>
<evidence type="ECO:0008006" key="11">
    <source>
        <dbReference type="Google" id="ProtNLM"/>
    </source>
</evidence>
<dbReference type="Pfam" id="PF00288">
    <property type="entry name" value="GHMP_kinases_N"/>
    <property type="match status" value="1"/>
</dbReference>
<keyword evidence="4" id="KW-0067">ATP-binding</keyword>
<evidence type="ECO:0000256" key="3">
    <source>
        <dbReference type="ARBA" id="ARBA00022777"/>
    </source>
</evidence>
<keyword evidence="1" id="KW-0808">Transferase</keyword>
<evidence type="ECO:0000259" key="7">
    <source>
        <dbReference type="Pfam" id="PF07959"/>
    </source>
</evidence>
<dbReference type="STRING" id="1203610.HMPREF1536_03447"/>
<dbReference type="InterPro" id="IPR036554">
    <property type="entry name" value="GHMP_kinase_C_sf"/>
</dbReference>
<dbReference type="SUPFAM" id="SSF55060">
    <property type="entry name" value="GHMP Kinase, C-terminal domain"/>
    <property type="match status" value="1"/>
</dbReference>
<evidence type="ECO:0000313" key="10">
    <source>
        <dbReference type="Proteomes" id="UP000033035"/>
    </source>
</evidence>
<reference evidence="9 10" key="1">
    <citation type="submission" date="2013-04" db="EMBL/GenBank/DDBJ databases">
        <title>The Genome Sequence of Parabacteroides gordonii DSM 23371.</title>
        <authorList>
            <consortium name="The Broad Institute Genomics Platform"/>
            <person name="Earl A."/>
            <person name="Ward D."/>
            <person name="Feldgarden M."/>
            <person name="Gevers D."/>
            <person name="Martens E."/>
            <person name="Sakamoto M."/>
            <person name="Benno Y."/>
            <person name="Suzuki N."/>
            <person name="Matsunaga N."/>
            <person name="Koshihara K."/>
            <person name="Seki M."/>
            <person name="Komiya H."/>
            <person name="Walker B."/>
            <person name="Young S."/>
            <person name="Zeng Q."/>
            <person name="Gargeya S."/>
            <person name="Fitzgerald M."/>
            <person name="Haas B."/>
            <person name="Abouelleil A."/>
            <person name="Allen A.W."/>
            <person name="Alvarado L."/>
            <person name="Arachchi H.M."/>
            <person name="Berlin A.M."/>
            <person name="Chapman S.B."/>
            <person name="Gainer-Dewar J."/>
            <person name="Goldberg J."/>
            <person name="Griggs A."/>
            <person name="Gujja S."/>
            <person name="Hansen M."/>
            <person name="Howarth C."/>
            <person name="Imamovic A."/>
            <person name="Ireland A."/>
            <person name="Larimer J."/>
            <person name="McCowan C."/>
            <person name="Murphy C."/>
            <person name="Pearson M."/>
            <person name="Poon T.W."/>
            <person name="Priest M."/>
            <person name="Roberts A."/>
            <person name="Saif S."/>
            <person name="Shea T."/>
            <person name="Sisk P."/>
            <person name="Sykes S."/>
            <person name="Wortman J."/>
            <person name="Nusbaum C."/>
            <person name="Birren B."/>
        </authorList>
    </citation>
    <scope>NUCLEOTIDE SEQUENCE [LARGE SCALE GENOMIC DNA]</scope>
    <source>
        <strain evidence="9 10">MS-1</strain>
    </source>
</reference>
<name>A0A0F5JAT9_9BACT</name>
<dbReference type="PANTHER" id="PTHR32463">
    <property type="entry name" value="L-FUCOSE KINASE"/>
    <property type="match status" value="1"/>
</dbReference>
<dbReference type="GO" id="GO:0050201">
    <property type="term" value="F:fucokinase activity"/>
    <property type="evidence" value="ECO:0007669"/>
    <property type="project" value="TreeGrafter"/>
</dbReference>
<dbReference type="InterPro" id="IPR020568">
    <property type="entry name" value="Ribosomal_Su5_D2-typ_SF"/>
</dbReference>
<dbReference type="AlphaFoldDB" id="A0A0F5JAT9"/>
<evidence type="ECO:0000259" key="8">
    <source>
        <dbReference type="Pfam" id="PF08544"/>
    </source>
</evidence>
<dbReference type="PATRIC" id="fig|1203610.3.peg.3514"/>
<keyword evidence="2" id="KW-0547">Nucleotide-binding</keyword>
<comment type="caution">
    <text evidence="9">The sequence shown here is derived from an EMBL/GenBank/DDBJ whole genome shotgun (WGS) entry which is preliminary data.</text>
</comment>
<comment type="similarity">
    <text evidence="5">Belongs to the GHMP kinase family.</text>
</comment>
<accession>A0A0F5JAT9</accession>
<dbReference type="InterPro" id="IPR001174">
    <property type="entry name" value="HddA/FKP"/>
</dbReference>
<sequence length="945" mass="105168">MKKLLSLPPNLVNSFHKITKVDVDEWFCTSDPVGARLGSGGGTTWLVEACRQHEAPQASTGEWLAREKRILLHAGGQSRRLPGYAPSGKILTPIPVFRWARGQKLSQNLLSLQLPLYEEIMHKAPESLHTLIASGDVYIRNSMPLQDIPEVDVVCYGLWVDPALATNHGVFVSNRQTPDKLDFMLQKPSLAVLGQLAQTHLFLMDIGVWLLSDRAMELLMKRSYTADGKTMKSYDLYSDFGLSLGEHPRISDSGLNQLSVAILPLEGGEFYHYGTSRELISSTLAVQNLVRDQRAIMHRKVKPHPAMFVQNAEINLALTAANSELWIENSYIGKHWILDNRHIITGVPENDWELNIPSGVCIDVVPIGEKEWVARPYGFNDPFKGGFTDGNTLFLGRSVLDWMKEREIQTDAFDDLQNALLFPVCKNIEELGLVIRWMVSEPKLESGRKIWELSPKMSANELSDRANLGRLFSQREKLRQANWPMLAANHEKSVFYQLDLADAASEFAAGKIELPAPLSSDAPLMKQIHNRMFRARVMQLERKSYEEEQQEAFSLLREGLIGSVSREKQSPFLNVYRDQIVWGRSPVRIDLAGGWTDTPPYCMYAGGNVVNVAIELNGQPPLQVYVKPSKEYKVILRSIDLGAMEVVSTWEELKDFKKIGSPFSIPKAALALAGFVPEFAAEHYSSLEDQLKDFGCGLEVTLLAAIPAGSGLGTSSILAATVLGAVSDFCGLSWDKNRIGYRTLILEQLLTTGGGWQDQYGGVLHGLKLLQTGEGFNQNPSVRWLPEHLFTDPQCQACHLLYYTGITRTAKSILAEIVQGMFLNSATHLRLLSEMKVHALDMFDAIQSGNFDTYGRLIAKTWEQKKALDSGTNPPAVEELITQIKDYALGYKLPGAGGGGYLYIVAKDPEAALQIRKQLTASPRNPNARFVEMGLSDKGLQISRS</sequence>
<evidence type="ECO:0000256" key="4">
    <source>
        <dbReference type="ARBA" id="ARBA00022840"/>
    </source>
</evidence>
<organism evidence="9 10">
    <name type="scientific">Parabacteroides gordonii MS-1 = DSM 23371</name>
    <dbReference type="NCBI Taxonomy" id="1203610"/>
    <lineage>
        <taxon>Bacteria</taxon>
        <taxon>Pseudomonadati</taxon>
        <taxon>Bacteroidota</taxon>
        <taxon>Bacteroidia</taxon>
        <taxon>Bacteroidales</taxon>
        <taxon>Tannerellaceae</taxon>
        <taxon>Parabacteroides</taxon>
    </lineage>
</organism>
<dbReference type="Pfam" id="PF08544">
    <property type="entry name" value="GHMP_kinases_C"/>
    <property type="match status" value="1"/>
</dbReference>
<dbReference type="GO" id="GO:0042352">
    <property type="term" value="P:GDP-L-fucose salvage"/>
    <property type="evidence" value="ECO:0007669"/>
    <property type="project" value="TreeGrafter"/>
</dbReference>
<dbReference type="GO" id="GO:0005524">
    <property type="term" value="F:ATP binding"/>
    <property type="evidence" value="ECO:0007669"/>
    <property type="project" value="UniProtKB-KW"/>
</dbReference>
<feature type="domain" description="GHMP kinase C-terminal" evidence="8">
    <location>
        <begin position="842"/>
        <end position="921"/>
    </location>
</feature>
<dbReference type="HOGENOM" id="CLU_006983_1_1_10"/>